<reference evidence="2" key="1">
    <citation type="submission" date="2023-10" db="EMBL/GenBank/DDBJ databases">
        <authorList>
            <person name="Chen Y."/>
            <person name="Shah S."/>
            <person name="Dougan E. K."/>
            <person name="Thang M."/>
            <person name="Chan C."/>
        </authorList>
    </citation>
    <scope>NUCLEOTIDE SEQUENCE [LARGE SCALE GENOMIC DNA]</scope>
</reference>
<protein>
    <submittedName>
        <fullName evidence="2">Uncharacterized protein</fullName>
    </submittedName>
</protein>
<comment type="caution">
    <text evidence="2">The sequence shown here is derived from an EMBL/GenBank/DDBJ whole genome shotgun (WGS) entry which is preliminary data.</text>
</comment>
<feature type="region of interest" description="Disordered" evidence="1">
    <location>
        <begin position="55"/>
        <end position="100"/>
    </location>
</feature>
<feature type="region of interest" description="Disordered" evidence="1">
    <location>
        <begin position="169"/>
        <end position="189"/>
    </location>
</feature>
<dbReference type="Proteomes" id="UP001189429">
    <property type="component" value="Unassembled WGS sequence"/>
</dbReference>
<feature type="compositionally biased region" description="Pro residues" evidence="1">
    <location>
        <begin position="80"/>
        <end position="95"/>
    </location>
</feature>
<sequence length="189" mass="20625">MRYCPRQIASALTGVASSSCITVRRAAGSRPTTTWAVAGAPTASPSPQLLQLGRRWRPRRERWRRQRATEPCRRRCKPGSPLPRPRAKGRPPPPEEALRKGVGAVKDAGLKREQAIAGLQRCPANLDSASGPRTHQALAAKCGVCGVLPIACDKDDQVLFGIQWDESFFSTSWRPSPRGPTRSPVSRPT</sequence>
<proteinExistence type="predicted"/>
<accession>A0ABN9RX65</accession>
<gene>
    <name evidence="2" type="ORF">PCOR1329_LOCUS24502</name>
</gene>
<keyword evidence="3" id="KW-1185">Reference proteome</keyword>
<dbReference type="EMBL" id="CAUYUJ010008444">
    <property type="protein sequence ID" value="CAK0823962.1"/>
    <property type="molecule type" value="Genomic_DNA"/>
</dbReference>
<feature type="compositionally biased region" description="Basic residues" evidence="1">
    <location>
        <begin position="55"/>
        <end position="66"/>
    </location>
</feature>
<organism evidence="2 3">
    <name type="scientific">Prorocentrum cordatum</name>
    <dbReference type="NCBI Taxonomy" id="2364126"/>
    <lineage>
        <taxon>Eukaryota</taxon>
        <taxon>Sar</taxon>
        <taxon>Alveolata</taxon>
        <taxon>Dinophyceae</taxon>
        <taxon>Prorocentrales</taxon>
        <taxon>Prorocentraceae</taxon>
        <taxon>Prorocentrum</taxon>
    </lineage>
</organism>
<evidence type="ECO:0000313" key="2">
    <source>
        <dbReference type="EMBL" id="CAK0823962.1"/>
    </source>
</evidence>
<dbReference type="PROSITE" id="PS51257">
    <property type="entry name" value="PROKAR_LIPOPROTEIN"/>
    <property type="match status" value="1"/>
</dbReference>
<evidence type="ECO:0000256" key="1">
    <source>
        <dbReference type="SAM" id="MobiDB-lite"/>
    </source>
</evidence>
<evidence type="ECO:0000313" key="3">
    <source>
        <dbReference type="Proteomes" id="UP001189429"/>
    </source>
</evidence>
<name>A0ABN9RX65_9DINO</name>